<dbReference type="EMBL" id="CACVKT020004298">
    <property type="protein sequence ID" value="CAC5388997.1"/>
    <property type="molecule type" value="Genomic_DNA"/>
</dbReference>
<dbReference type="InterPro" id="IPR011042">
    <property type="entry name" value="6-blade_b-propeller_TolB-like"/>
</dbReference>
<keyword evidence="1" id="KW-0175">Coiled coil</keyword>
<organism evidence="2 3">
    <name type="scientific">Mytilus coruscus</name>
    <name type="common">Sea mussel</name>
    <dbReference type="NCBI Taxonomy" id="42192"/>
    <lineage>
        <taxon>Eukaryota</taxon>
        <taxon>Metazoa</taxon>
        <taxon>Spiralia</taxon>
        <taxon>Lophotrochozoa</taxon>
        <taxon>Mollusca</taxon>
        <taxon>Bivalvia</taxon>
        <taxon>Autobranchia</taxon>
        <taxon>Pteriomorphia</taxon>
        <taxon>Mytilida</taxon>
        <taxon>Mytiloidea</taxon>
        <taxon>Mytilidae</taxon>
        <taxon>Mytilinae</taxon>
        <taxon>Mytilus</taxon>
    </lineage>
</organism>
<gene>
    <name evidence="2" type="ORF">MCOR_24218</name>
</gene>
<evidence type="ECO:0000313" key="2">
    <source>
        <dbReference type="EMBL" id="CAC5388997.1"/>
    </source>
</evidence>
<name>A0A6J8C2V6_MYTCO</name>
<accession>A0A6J8C2V6</accession>
<proteinExistence type="predicted"/>
<evidence type="ECO:0000256" key="1">
    <source>
        <dbReference type="SAM" id="Coils"/>
    </source>
</evidence>
<dbReference type="InterPro" id="IPR010620">
    <property type="entry name" value="SBBP_repeat"/>
</dbReference>
<dbReference type="AlphaFoldDB" id="A0A6J8C2V6"/>
<dbReference type="SUPFAM" id="SSF63825">
    <property type="entry name" value="YWTD domain"/>
    <property type="match status" value="1"/>
</dbReference>
<feature type="coiled-coil region" evidence="1">
    <location>
        <begin position="14"/>
        <end position="85"/>
    </location>
</feature>
<dbReference type="Proteomes" id="UP000507470">
    <property type="component" value="Unassembled WGS sequence"/>
</dbReference>
<protein>
    <submittedName>
        <fullName evidence="2">Uncharacterized protein</fullName>
    </submittedName>
</protein>
<dbReference type="Gene3D" id="2.120.10.30">
    <property type="entry name" value="TolB, C-terminal domain"/>
    <property type="match status" value="1"/>
</dbReference>
<sequence length="295" mass="33113">MINDHLDKIQDEMLKELQATEENESSKIRQLVNSLKQKKQEIEELQDNSVSIKKYASELQTFLAMKQIEEDIQKEENYIQSIVRNDIGNEIYISLSVNTFLQNYQTTIQTFGEISVLSEASTLSIQSQDCDVSEIGDTYDVVYIGDDTVAVTSGGDCHLKQINIINTQNIKAEKILNVNSSCHGGVSIDKGLIYCAGMKGIQMIRINDESILNVSSNEMSTGAYVTTLGNKLYYTNKDEDSVICCDFESETLWIFRNETVLSWPHDISVDSDGNVYVVGYDSCNVEVISPDGKQF</sequence>
<keyword evidence="3" id="KW-1185">Reference proteome</keyword>
<dbReference type="Pfam" id="PF06739">
    <property type="entry name" value="SBBP"/>
    <property type="match status" value="1"/>
</dbReference>
<evidence type="ECO:0000313" key="3">
    <source>
        <dbReference type="Proteomes" id="UP000507470"/>
    </source>
</evidence>
<reference evidence="2 3" key="1">
    <citation type="submission" date="2020-06" db="EMBL/GenBank/DDBJ databases">
        <authorList>
            <person name="Li R."/>
            <person name="Bekaert M."/>
        </authorList>
    </citation>
    <scope>NUCLEOTIDE SEQUENCE [LARGE SCALE GENOMIC DNA]</scope>
    <source>
        <strain evidence="3">wild</strain>
    </source>
</reference>